<organism evidence="12 14">
    <name type="scientific">Hungatella hathewayi</name>
    <dbReference type="NCBI Taxonomy" id="154046"/>
    <lineage>
        <taxon>Bacteria</taxon>
        <taxon>Bacillati</taxon>
        <taxon>Bacillota</taxon>
        <taxon>Clostridia</taxon>
        <taxon>Lachnospirales</taxon>
        <taxon>Lachnospiraceae</taxon>
        <taxon>Hungatella</taxon>
    </lineage>
</organism>
<dbReference type="AlphaFoldDB" id="A0A174F089"/>
<dbReference type="InterPro" id="IPR016032">
    <property type="entry name" value="Sig_transdc_resp-reg_C-effctor"/>
</dbReference>
<dbReference type="InterPro" id="IPR036388">
    <property type="entry name" value="WH-like_DNA-bd_sf"/>
</dbReference>
<dbReference type="InterPro" id="IPR001789">
    <property type="entry name" value="Sig_transdc_resp-reg_receiver"/>
</dbReference>
<evidence type="ECO:0000313" key="15">
    <source>
        <dbReference type="Proteomes" id="UP000261257"/>
    </source>
</evidence>
<dbReference type="InterPro" id="IPR011006">
    <property type="entry name" value="CheY-like_superfamily"/>
</dbReference>
<keyword evidence="4" id="KW-0805">Transcription regulation</keyword>
<evidence type="ECO:0000313" key="14">
    <source>
        <dbReference type="Proteomes" id="UP000095651"/>
    </source>
</evidence>
<evidence type="ECO:0000259" key="11">
    <source>
        <dbReference type="PROSITE" id="PS51755"/>
    </source>
</evidence>
<proteinExistence type="predicted"/>
<comment type="function">
    <text evidence="7">May play the central regulatory role in sporulation. It may be an element of the effector pathway responsible for the activation of sporulation genes in response to nutritional stress. Spo0A may act in concert with spo0H (a sigma factor) to control the expression of some genes that are critical to the sporulation process.</text>
</comment>
<dbReference type="Gene3D" id="6.10.250.690">
    <property type="match status" value="1"/>
</dbReference>
<evidence type="ECO:0000256" key="1">
    <source>
        <dbReference type="ARBA" id="ARBA00018672"/>
    </source>
</evidence>
<dbReference type="Gene3D" id="1.10.10.10">
    <property type="entry name" value="Winged helix-like DNA-binding domain superfamily/Winged helix DNA-binding domain"/>
    <property type="match status" value="1"/>
</dbReference>
<feature type="modified residue" description="4-aspartylphosphate" evidence="8">
    <location>
        <position position="55"/>
    </location>
</feature>
<protein>
    <recommendedName>
        <fullName evidence="1">Stage 0 sporulation protein A homolog</fullName>
    </recommendedName>
</protein>
<keyword evidence="2 8" id="KW-0597">Phosphoprotein</keyword>
<reference evidence="13 15" key="2">
    <citation type="submission" date="2018-08" db="EMBL/GenBank/DDBJ databases">
        <title>A genome reference for cultivated species of the human gut microbiota.</title>
        <authorList>
            <person name="Zou Y."/>
            <person name="Xue W."/>
            <person name="Luo G."/>
        </authorList>
    </citation>
    <scope>NUCLEOTIDE SEQUENCE [LARGE SCALE GENOMIC DNA]</scope>
    <source>
        <strain evidence="13 15">TF05-11AC</strain>
    </source>
</reference>
<dbReference type="PANTHER" id="PTHR48111">
    <property type="entry name" value="REGULATOR OF RPOS"/>
    <property type="match status" value="1"/>
</dbReference>
<dbReference type="Proteomes" id="UP000095651">
    <property type="component" value="Unassembled WGS sequence"/>
</dbReference>
<sequence>MEQTYWLLAVDDEPDILRTNRKYLESRGYKVDTAICAMDGLELLRQRSYDCILLDVLLPDLNGFALCQAVRDITSAPILFLSCMDDEEDKIRGLMAGGDDYITKPYSLKELAARVYAQVRRSVMQGFIIDHHQQSLTAGNHVIPLSQKEFDLFLYLLGNPGRILTPDELYREVWRTGKPDTTNSVAVHIARLRRKLDEVGHLVGSIETVRGEGYEFQPRSEARTRL</sequence>
<dbReference type="Proteomes" id="UP000261257">
    <property type="component" value="Unassembled WGS sequence"/>
</dbReference>
<name>A0A174F089_9FIRM</name>
<dbReference type="PANTHER" id="PTHR48111:SF1">
    <property type="entry name" value="TWO-COMPONENT RESPONSE REGULATOR ORR33"/>
    <property type="match status" value="1"/>
</dbReference>
<evidence type="ECO:0000256" key="9">
    <source>
        <dbReference type="PROSITE-ProRule" id="PRU01091"/>
    </source>
</evidence>
<dbReference type="CDD" id="cd17574">
    <property type="entry name" value="REC_OmpR"/>
    <property type="match status" value="1"/>
</dbReference>
<dbReference type="CDD" id="cd00383">
    <property type="entry name" value="trans_reg_C"/>
    <property type="match status" value="1"/>
</dbReference>
<dbReference type="GO" id="GO:0006355">
    <property type="term" value="P:regulation of DNA-templated transcription"/>
    <property type="evidence" value="ECO:0007669"/>
    <property type="project" value="InterPro"/>
</dbReference>
<dbReference type="EMBL" id="QSSQ01000013">
    <property type="protein sequence ID" value="RGM03608.1"/>
    <property type="molecule type" value="Genomic_DNA"/>
</dbReference>
<dbReference type="SUPFAM" id="SSF46894">
    <property type="entry name" value="C-terminal effector domain of the bipartite response regulators"/>
    <property type="match status" value="1"/>
</dbReference>
<dbReference type="Pfam" id="PF00486">
    <property type="entry name" value="Trans_reg_C"/>
    <property type="match status" value="1"/>
</dbReference>
<gene>
    <name evidence="12" type="primary">srrA_3</name>
    <name evidence="13" type="ORF">DXC39_14885</name>
    <name evidence="12" type="ORF">ERS852407_02749</name>
</gene>
<evidence type="ECO:0000256" key="5">
    <source>
        <dbReference type="ARBA" id="ARBA00023125"/>
    </source>
</evidence>
<dbReference type="GO" id="GO:0005829">
    <property type="term" value="C:cytosol"/>
    <property type="evidence" value="ECO:0007669"/>
    <property type="project" value="TreeGrafter"/>
</dbReference>
<dbReference type="Gene3D" id="3.40.50.2300">
    <property type="match status" value="1"/>
</dbReference>
<feature type="domain" description="Response regulatory" evidence="10">
    <location>
        <begin position="6"/>
        <end position="119"/>
    </location>
</feature>
<dbReference type="Pfam" id="PF00072">
    <property type="entry name" value="Response_reg"/>
    <property type="match status" value="1"/>
</dbReference>
<feature type="DNA-binding region" description="OmpR/PhoB-type" evidence="9">
    <location>
        <begin position="119"/>
        <end position="218"/>
    </location>
</feature>
<evidence type="ECO:0000256" key="4">
    <source>
        <dbReference type="ARBA" id="ARBA00023015"/>
    </source>
</evidence>
<dbReference type="GO" id="GO:0032993">
    <property type="term" value="C:protein-DNA complex"/>
    <property type="evidence" value="ECO:0007669"/>
    <property type="project" value="TreeGrafter"/>
</dbReference>
<dbReference type="GO" id="GO:0000156">
    <property type="term" value="F:phosphorelay response regulator activity"/>
    <property type="evidence" value="ECO:0007669"/>
    <property type="project" value="TreeGrafter"/>
</dbReference>
<dbReference type="GO" id="GO:0000976">
    <property type="term" value="F:transcription cis-regulatory region binding"/>
    <property type="evidence" value="ECO:0007669"/>
    <property type="project" value="TreeGrafter"/>
</dbReference>
<evidence type="ECO:0000259" key="10">
    <source>
        <dbReference type="PROSITE" id="PS50110"/>
    </source>
</evidence>
<dbReference type="PROSITE" id="PS51755">
    <property type="entry name" value="OMPR_PHOB"/>
    <property type="match status" value="1"/>
</dbReference>
<dbReference type="RefSeq" id="WP_055655885.1">
    <property type="nucleotide sequence ID" value="NZ_CABIXC010000006.1"/>
</dbReference>
<dbReference type="PROSITE" id="PS50110">
    <property type="entry name" value="RESPONSE_REGULATORY"/>
    <property type="match status" value="1"/>
</dbReference>
<evidence type="ECO:0000256" key="8">
    <source>
        <dbReference type="PROSITE-ProRule" id="PRU00169"/>
    </source>
</evidence>
<dbReference type="EMBL" id="CYZE01000006">
    <property type="protein sequence ID" value="CUO41710.1"/>
    <property type="molecule type" value="Genomic_DNA"/>
</dbReference>
<accession>A0A174F089</accession>
<dbReference type="SMART" id="SM00862">
    <property type="entry name" value="Trans_reg_C"/>
    <property type="match status" value="1"/>
</dbReference>
<feature type="domain" description="OmpR/PhoB-type" evidence="11">
    <location>
        <begin position="119"/>
        <end position="218"/>
    </location>
</feature>
<evidence type="ECO:0000313" key="13">
    <source>
        <dbReference type="EMBL" id="RGM03608.1"/>
    </source>
</evidence>
<reference evidence="12 14" key="1">
    <citation type="submission" date="2015-09" db="EMBL/GenBank/DDBJ databases">
        <authorList>
            <consortium name="Pathogen Informatics"/>
        </authorList>
    </citation>
    <scope>NUCLEOTIDE SEQUENCE [LARGE SCALE GENOMIC DNA]</scope>
    <source>
        <strain evidence="12 14">2789STDY5608850</strain>
    </source>
</reference>
<evidence type="ECO:0000256" key="2">
    <source>
        <dbReference type="ARBA" id="ARBA00022553"/>
    </source>
</evidence>
<dbReference type="InterPro" id="IPR001867">
    <property type="entry name" value="OmpR/PhoB-type_DNA-bd"/>
</dbReference>
<dbReference type="InterPro" id="IPR039420">
    <property type="entry name" value="WalR-like"/>
</dbReference>
<keyword evidence="5 9" id="KW-0238">DNA-binding</keyword>
<keyword evidence="6" id="KW-0804">Transcription</keyword>
<dbReference type="SUPFAM" id="SSF52172">
    <property type="entry name" value="CheY-like"/>
    <property type="match status" value="1"/>
</dbReference>
<evidence type="ECO:0000256" key="3">
    <source>
        <dbReference type="ARBA" id="ARBA00023012"/>
    </source>
</evidence>
<evidence type="ECO:0000256" key="6">
    <source>
        <dbReference type="ARBA" id="ARBA00023163"/>
    </source>
</evidence>
<evidence type="ECO:0000313" key="12">
    <source>
        <dbReference type="EMBL" id="CUO41710.1"/>
    </source>
</evidence>
<keyword evidence="3" id="KW-0902">Two-component regulatory system</keyword>
<dbReference type="SMART" id="SM00448">
    <property type="entry name" value="REC"/>
    <property type="match status" value="1"/>
</dbReference>
<evidence type="ECO:0000256" key="7">
    <source>
        <dbReference type="ARBA" id="ARBA00024867"/>
    </source>
</evidence>